<dbReference type="GO" id="GO:0005829">
    <property type="term" value="C:cytosol"/>
    <property type="evidence" value="ECO:0007669"/>
    <property type="project" value="TreeGrafter"/>
</dbReference>
<gene>
    <name evidence="11" type="ORF">HXA33_13910</name>
</gene>
<dbReference type="EMBL" id="JABXYM010000001">
    <property type="protein sequence ID" value="MCR6097642.1"/>
    <property type="molecule type" value="Genomic_DNA"/>
</dbReference>
<feature type="domain" description="OmpR/PhoB-type" evidence="10">
    <location>
        <begin position="128"/>
        <end position="227"/>
    </location>
</feature>
<dbReference type="SUPFAM" id="SSF52172">
    <property type="entry name" value="CheY-like"/>
    <property type="match status" value="1"/>
</dbReference>
<dbReference type="PROSITE" id="PS50110">
    <property type="entry name" value="RESPONSE_REGULATORY"/>
    <property type="match status" value="1"/>
</dbReference>
<dbReference type="PANTHER" id="PTHR48111">
    <property type="entry name" value="REGULATOR OF RPOS"/>
    <property type="match status" value="1"/>
</dbReference>
<dbReference type="Gene3D" id="3.40.50.2300">
    <property type="match status" value="1"/>
</dbReference>
<evidence type="ECO:0000313" key="11">
    <source>
        <dbReference type="EMBL" id="MCR6097642.1"/>
    </source>
</evidence>
<dbReference type="GO" id="GO:0006355">
    <property type="term" value="P:regulation of DNA-templated transcription"/>
    <property type="evidence" value="ECO:0007669"/>
    <property type="project" value="InterPro"/>
</dbReference>
<sequence>MTREKLLIVENDIYIREETVTYLRNNGYHVNMLENVGEVISYIAKESPHLIILEDRSPHHEGIHLCKKIREISDVSIIMVSHLKTSVNKIEGLNAGADDYLTMPYDLEELEARINANLRRRALENSENAYLKAGRITIDMKSFQVFLEGEKIALYAKEIQLLIFFMKHPNQVFSTEQIYNHIWGVEHHGDLKTVTVHIRNLRKKIEANPAKPDYIQTVRGFGYKFNKNLNP</sequence>
<keyword evidence="5 8" id="KW-0238">DNA-binding</keyword>
<evidence type="ECO:0000256" key="2">
    <source>
        <dbReference type="ARBA" id="ARBA00022553"/>
    </source>
</evidence>
<dbReference type="GO" id="GO:0000156">
    <property type="term" value="F:phosphorelay response regulator activity"/>
    <property type="evidence" value="ECO:0007669"/>
    <property type="project" value="TreeGrafter"/>
</dbReference>
<evidence type="ECO:0000259" key="10">
    <source>
        <dbReference type="PROSITE" id="PS51755"/>
    </source>
</evidence>
<comment type="subcellular location">
    <subcellularLocation>
        <location evidence="1">Cytoplasm</location>
    </subcellularLocation>
</comment>
<dbReference type="InterPro" id="IPR001867">
    <property type="entry name" value="OmpR/PhoB-type_DNA-bd"/>
</dbReference>
<comment type="caution">
    <text evidence="11">The sequence shown here is derived from an EMBL/GenBank/DDBJ whole genome shotgun (WGS) entry which is preliminary data.</text>
</comment>
<dbReference type="AlphaFoldDB" id="A0A9Q4B3H4"/>
<dbReference type="RefSeq" id="WP_257822039.1">
    <property type="nucleotide sequence ID" value="NZ_JABXYM010000001.1"/>
</dbReference>
<evidence type="ECO:0000256" key="8">
    <source>
        <dbReference type="PROSITE-ProRule" id="PRU01091"/>
    </source>
</evidence>
<evidence type="ECO:0000256" key="5">
    <source>
        <dbReference type="ARBA" id="ARBA00023125"/>
    </source>
</evidence>
<dbReference type="Gene3D" id="6.10.250.690">
    <property type="match status" value="1"/>
</dbReference>
<feature type="domain" description="Response regulatory" evidence="9">
    <location>
        <begin position="5"/>
        <end position="118"/>
    </location>
</feature>
<dbReference type="InterPro" id="IPR001789">
    <property type="entry name" value="Sig_transdc_resp-reg_receiver"/>
</dbReference>
<evidence type="ECO:0000256" key="4">
    <source>
        <dbReference type="ARBA" id="ARBA00023015"/>
    </source>
</evidence>
<dbReference type="PROSITE" id="PS51755">
    <property type="entry name" value="OMPR_PHOB"/>
    <property type="match status" value="1"/>
</dbReference>
<dbReference type="SMART" id="SM00862">
    <property type="entry name" value="Trans_reg_C"/>
    <property type="match status" value="1"/>
</dbReference>
<evidence type="ECO:0000313" key="12">
    <source>
        <dbReference type="Proteomes" id="UP001057753"/>
    </source>
</evidence>
<dbReference type="InterPro" id="IPR039420">
    <property type="entry name" value="WalR-like"/>
</dbReference>
<comment type="caution">
    <text evidence="7">Lacks conserved residue(s) required for the propagation of feature annotation.</text>
</comment>
<dbReference type="Pfam" id="PF00486">
    <property type="entry name" value="Trans_reg_C"/>
    <property type="match status" value="1"/>
</dbReference>
<dbReference type="CDD" id="cd00383">
    <property type="entry name" value="trans_reg_C"/>
    <property type="match status" value="1"/>
</dbReference>
<evidence type="ECO:0000256" key="6">
    <source>
        <dbReference type="ARBA" id="ARBA00023163"/>
    </source>
</evidence>
<dbReference type="InterPro" id="IPR011006">
    <property type="entry name" value="CheY-like_superfamily"/>
</dbReference>
<dbReference type="FunFam" id="1.10.10.10:FF:000018">
    <property type="entry name" value="DNA-binding response regulator ResD"/>
    <property type="match status" value="1"/>
</dbReference>
<feature type="DNA-binding region" description="OmpR/PhoB-type" evidence="8">
    <location>
        <begin position="128"/>
        <end position="227"/>
    </location>
</feature>
<dbReference type="SUPFAM" id="SSF46894">
    <property type="entry name" value="C-terminal effector domain of the bipartite response regulators"/>
    <property type="match status" value="1"/>
</dbReference>
<name>A0A9Q4B3H4_SALAG</name>
<evidence type="ECO:0000256" key="3">
    <source>
        <dbReference type="ARBA" id="ARBA00023012"/>
    </source>
</evidence>
<evidence type="ECO:0000256" key="1">
    <source>
        <dbReference type="ARBA" id="ARBA00004496"/>
    </source>
</evidence>
<dbReference type="Pfam" id="PF00072">
    <property type="entry name" value="Response_reg"/>
    <property type="match status" value="1"/>
</dbReference>
<evidence type="ECO:0000259" key="9">
    <source>
        <dbReference type="PROSITE" id="PS50110"/>
    </source>
</evidence>
<organism evidence="11 12">
    <name type="scientific">Salipaludibacillus agaradhaerens</name>
    <name type="common">Bacillus agaradhaerens</name>
    <dbReference type="NCBI Taxonomy" id="76935"/>
    <lineage>
        <taxon>Bacteria</taxon>
        <taxon>Bacillati</taxon>
        <taxon>Bacillota</taxon>
        <taxon>Bacilli</taxon>
        <taxon>Bacillales</taxon>
        <taxon>Bacillaceae</taxon>
    </lineage>
</organism>
<keyword evidence="3" id="KW-0902">Two-component regulatory system</keyword>
<dbReference type="Proteomes" id="UP001057753">
    <property type="component" value="Unassembled WGS sequence"/>
</dbReference>
<dbReference type="Gene3D" id="1.10.10.10">
    <property type="entry name" value="Winged helix-like DNA-binding domain superfamily/Winged helix DNA-binding domain"/>
    <property type="match status" value="1"/>
</dbReference>
<dbReference type="PANTHER" id="PTHR48111:SF40">
    <property type="entry name" value="PHOSPHATE REGULON TRANSCRIPTIONAL REGULATORY PROTEIN PHOB"/>
    <property type="match status" value="1"/>
</dbReference>
<dbReference type="InterPro" id="IPR016032">
    <property type="entry name" value="Sig_transdc_resp-reg_C-effctor"/>
</dbReference>
<keyword evidence="4" id="KW-0805">Transcription regulation</keyword>
<evidence type="ECO:0000256" key="7">
    <source>
        <dbReference type="PROSITE-ProRule" id="PRU00169"/>
    </source>
</evidence>
<accession>A0A9Q4B3H4</accession>
<keyword evidence="2" id="KW-0597">Phosphoprotein</keyword>
<dbReference type="InterPro" id="IPR036388">
    <property type="entry name" value="WH-like_DNA-bd_sf"/>
</dbReference>
<dbReference type="GO" id="GO:0000976">
    <property type="term" value="F:transcription cis-regulatory region binding"/>
    <property type="evidence" value="ECO:0007669"/>
    <property type="project" value="TreeGrafter"/>
</dbReference>
<dbReference type="GO" id="GO:0032993">
    <property type="term" value="C:protein-DNA complex"/>
    <property type="evidence" value="ECO:0007669"/>
    <property type="project" value="TreeGrafter"/>
</dbReference>
<protein>
    <submittedName>
        <fullName evidence="11">Response regulator transcription factor</fullName>
    </submittedName>
</protein>
<keyword evidence="12" id="KW-1185">Reference proteome</keyword>
<reference evidence="11" key="1">
    <citation type="submission" date="2020-06" db="EMBL/GenBank/DDBJ databases">
        <title>Insight into the genomes of haloalkaliphilic bacilli from Kenyan soda lakes.</title>
        <authorList>
            <person name="Mwirichia R."/>
            <person name="Villamizar G.C."/>
            <person name="Poehlein A."/>
            <person name="Mugweru J."/>
            <person name="Kipnyargis A."/>
            <person name="Kiplimo D."/>
            <person name="Orwa P."/>
            <person name="Daniel R."/>
        </authorList>
    </citation>
    <scope>NUCLEOTIDE SEQUENCE</scope>
    <source>
        <strain evidence="11">B1096_S55</strain>
    </source>
</reference>
<keyword evidence="6" id="KW-0804">Transcription</keyword>
<dbReference type="SMART" id="SM00448">
    <property type="entry name" value="REC"/>
    <property type="match status" value="1"/>
</dbReference>
<proteinExistence type="predicted"/>